<keyword evidence="2" id="KW-0812">Transmembrane</keyword>
<dbReference type="EMBL" id="AGNL01005867">
    <property type="protein sequence ID" value="EJK72423.1"/>
    <property type="molecule type" value="Genomic_DNA"/>
</dbReference>
<dbReference type="AlphaFoldDB" id="K0T1A4"/>
<evidence type="ECO:0000313" key="3">
    <source>
        <dbReference type="EMBL" id="EJK72423.1"/>
    </source>
</evidence>
<comment type="caution">
    <text evidence="3">The sequence shown here is derived from an EMBL/GenBank/DDBJ whole genome shotgun (WGS) entry which is preliminary data.</text>
</comment>
<feature type="region of interest" description="Disordered" evidence="1">
    <location>
        <begin position="205"/>
        <end position="231"/>
    </location>
</feature>
<feature type="compositionally biased region" description="Basic and acidic residues" evidence="1">
    <location>
        <begin position="206"/>
        <end position="220"/>
    </location>
</feature>
<dbReference type="Proteomes" id="UP000266841">
    <property type="component" value="Unassembled WGS sequence"/>
</dbReference>
<feature type="compositionally biased region" description="Basic residues" evidence="1">
    <location>
        <begin position="634"/>
        <end position="644"/>
    </location>
</feature>
<sequence length="651" mass="70222">VVGTGMEGVAAAAPAAMAPVAAEPEMVVETPASTDGRADFSGRRDGNSGGASQEAVDREISDGTHGIEKGATVRTDGGAIGGGARGAEPSLEGAVGSTSATSRSQQPSKQQQQQQQSLVSGLSKSEALSSQSGSPESSSEQLQMQESLLQAKVDQPVALEPGSSALKQKQQQQQPATEDGDDDGGDFVISDSDLEAQGLEGSFADGAEKSDKASDEDQQSKADAGTDWMDERVDPATLAPREKCQIIYHLAVEGAGHHGFMPVMDKFLERQVDSGGYRGEKTNNGDFVWKAIFRGFRGRDIGVDDPELVKNVVRRICPDDGKKHVLQLSDSFPSRALGAGGNQHYRNDRVNAWQTMTSAEIAASGEAARNHPVNLRLFYKAYSQYAEVKFIVLHRTFVQTLASHPGFDGGPDRHLNVLTGFMMLLSHFLEEAKPKYTLVCMNQLTNAHALEDEGAARRGTLSNIAELLGWPVSECDRCFDDWRDSSKQARKYLKAAGRQMGVPRIMDLVKERVKELYGVWPPPPGVGEAAEQQQCGLISKIAAWRTGPGGACGARLGFVHAAALAPQRSPIWYVFSLASGYFGIIALLGVFKLNELFADNPVCAGVRTWHLISAFTLAPIESPIRRKTPERSLKPSRSRRRRNRGSLVYGE</sequence>
<feature type="compositionally biased region" description="Basic and acidic residues" evidence="1">
    <location>
        <begin position="55"/>
        <end position="68"/>
    </location>
</feature>
<feature type="compositionally biased region" description="Low complexity" evidence="1">
    <location>
        <begin position="7"/>
        <end position="32"/>
    </location>
</feature>
<accession>K0T1A4</accession>
<name>K0T1A4_THAOC</name>
<protein>
    <submittedName>
        <fullName evidence="3">Uncharacterized protein</fullName>
    </submittedName>
</protein>
<keyword evidence="4" id="KW-1185">Reference proteome</keyword>
<evidence type="ECO:0000313" key="4">
    <source>
        <dbReference type="Proteomes" id="UP000266841"/>
    </source>
</evidence>
<reference evidence="3 4" key="1">
    <citation type="journal article" date="2012" name="Genome Biol.">
        <title>Genome and low-iron response of an oceanic diatom adapted to chronic iron limitation.</title>
        <authorList>
            <person name="Lommer M."/>
            <person name="Specht M."/>
            <person name="Roy A.S."/>
            <person name="Kraemer L."/>
            <person name="Andreson R."/>
            <person name="Gutowska M.A."/>
            <person name="Wolf J."/>
            <person name="Bergner S.V."/>
            <person name="Schilhabel M.B."/>
            <person name="Klostermeier U.C."/>
            <person name="Beiko R.G."/>
            <person name="Rosenstiel P."/>
            <person name="Hippler M."/>
            <person name="Laroche J."/>
        </authorList>
    </citation>
    <scope>NUCLEOTIDE SEQUENCE [LARGE SCALE GENOMIC DNA]</scope>
    <source>
        <strain evidence="3 4">CCMP1005</strain>
    </source>
</reference>
<organism evidence="3 4">
    <name type="scientific">Thalassiosira oceanica</name>
    <name type="common">Marine diatom</name>
    <dbReference type="NCBI Taxonomy" id="159749"/>
    <lineage>
        <taxon>Eukaryota</taxon>
        <taxon>Sar</taxon>
        <taxon>Stramenopiles</taxon>
        <taxon>Ochrophyta</taxon>
        <taxon>Bacillariophyta</taxon>
        <taxon>Coscinodiscophyceae</taxon>
        <taxon>Thalassiosirophycidae</taxon>
        <taxon>Thalassiosirales</taxon>
        <taxon>Thalassiosiraceae</taxon>
        <taxon>Thalassiosira</taxon>
    </lineage>
</organism>
<dbReference type="eggNOG" id="ENOG502TD6P">
    <property type="taxonomic scope" value="Eukaryota"/>
</dbReference>
<gene>
    <name evidence="3" type="ORF">THAOC_06048</name>
</gene>
<keyword evidence="2" id="KW-0472">Membrane</keyword>
<proteinExistence type="predicted"/>
<evidence type="ECO:0000256" key="2">
    <source>
        <dbReference type="SAM" id="Phobius"/>
    </source>
</evidence>
<feature type="non-terminal residue" evidence="3">
    <location>
        <position position="1"/>
    </location>
</feature>
<feature type="transmembrane region" description="Helical" evidence="2">
    <location>
        <begin position="571"/>
        <end position="591"/>
    </location>
</feature>
<feature type="region of interest" description="Disordered" evidence="1">
    <location>
        <begin position="626"/>
        <end position="651"/>
    </location>
</feature>
<feature type="region of interest" description="Disordered" evidence="1">
    <location>
        <begin position="1"/>
        <end position="190"/>
    </location>
</feature>
<evidence type="ECO:0000256" key="1">
    <source>
        <dbReference type="SAM" id="MobiDB-lite"/>
    </source>
</evidence>
<feature type="compositionally biased region" description="Low complexity" evidence="1">
    <location>
        <begin position="102"/>
        <end position="150"/>
    </location>
</feature>
<keyword evidence="2" id="KW-1133">Transmembrane helix</keyword>
<feature type="compositionally biased region" description="Basic and acidic residues" evidence="1">
    <location>
        <begin position="36"/>
        <end position="46"/>
    </location>
</feature>